<dbReference type="RefSeq" id="WP_380600114.1">
    <property type="nucleotide sequence ID" value="NZ_JBHSDU010000003.1"/>
</dbReference>
<dbReference type="Pfam" id="PF01266">
    <property type="entry name" value="DAO"/>
    <property type="match status" value="1"/>
</dbReference>
<dbReference type="Proteomes" id="UP001595904">
    <property type="component" value="Unassembled WGS sequence"/>
</dbReference>
<name>A0ABV8SSS7_9GAMM</name>
<dbReference type="PANTHER" id="PTHR13847">
    <property type="entry name" value="SARCOSINE DEHYDROGENASE-RELATED"/>
    <property type="match status" value="1"/>
</dbReference>
<sequence>MVPAGADPIAHGDLTKQDFRGWEDYDGCRGVRRRKMKVVIIGSGLAGVTSAWYLRRRGHDVTVIDREPGPGRQTSFANGGLLTPGMCEPWNAPGAWKVLLGSLGRSDASLQLRMHTLPGLAGWGMSFLKNSTAAAYERHHRSNLRLSMFSLKSMQTLRDQAQIEYGRGALGSLGIFRDRDALARAEAEVAKLNGAGLACRRVSTAEALELEPALAPLADQLSGAMFYESDETGDAHRYCEALAERARDTGVEFIFGAEVSLEMHSGKVAAVIGGGKRYTADHYVVAAGSYSTLLMRQAGVRLPVRPAKGYSITFENEGERSLLGRPIIDHHLHVVIVPFTRAIRVAGTAEFAGYDRSLNPVRVRSLLSTMRDILPQGRWDESAAKPWCGLRPLSPDGVAIIGPTRIANLWVNSGQGPLGWTCAAGSAQLLTQLMSGDEPSIDPAPYSLARF</sequence>
<keyword evidence="5" id="KW-1185">Reference proteome</keyword>
<dbReference type="PANTHER" id="PTHR13847:SF280">
    <property type="entry name" value="D-AMINO ACID DEHYDROGENASE"/>
    <property type="match status" value="1"/>
</dbReference>
<dbReference type="SUPFAM" id="SSF54373">
    <property type="entry name" value="FAD-linked reductases, C-terminal domain"/>
    <property type="match status" value="1"/>
</dbReference>
<reference evidence="5" key="1">
    <citation type="journal article" date="2019" name="Int. J. Syst. Evol. Microbiol.">
        <title>The Global Catalogue of Microorganisms (GCM) 10K type strain sequencing project: providing services to taxonomists for standard genome sequencing and annotation.</title>
        <authorList>
            <consortium name="The Broad Institute Genomics Platform"/>
            <consortium name="The Broad Institute Genome Sequencing Center for Infectious Disease"/>
            <person name="Wu L."/>
            <person name="Ma J."/>
        </authorList>
    </citation>
    <scope>NUCLEOTIDE SEQUENCE [LARGE SCALE GENOMIC DNA]</scope>
    <source>
        <strain evidence="5">CGMCC 1.10759</strain>
    </source>
</reference>
<evidence type="ECO:0000256" key="1">
    <source>
        <dbReference type="ARBA" id="ARBA00009410"/>
    </source>
</evidence>
<dbReference type="Gene3D" id="3.30.9.10">
    <property type="entry name" value="D-Amino Acid Oxidase, subunit A, domain 2"/>
    <property type="match status" value="1"/>
</dbReference>
<feature type="domain" description="FAD dependent oxidoreductase" evidence="3">
    <location>
        <begin position="37"/>
        <end position="433"/>
    </location>
</feature>
<accession>A0ABV8SSS7</accession>
<gene>
    <name evidence="4" type="ORF">ACFPN2_11870</name>
</gene>
<dbReference type="Gene3D" id="3.50.50.60">
    <property type="entry name" value="FAD/NAD(P)-binding domain"/>
    <property type="match status" value="2"/>
</dbReference>
<organism evidence="4 5">
    <name type="scientific">Steroidobacter flavus</name>
    <dbReference type="NCBI Taxonomy" id="1842136"/>
    <lineage>
        <taxon>Bacteria</taxon>
        <taxon>Pseudomonadati</taxon>
        <taxon>Pseudomonadota</taxon>
        <taxon>Gammaproteobacteria</taxon>
        <taxon>Steroidobacterales</taxon>
        <taxon>Steroidobacteraceae</taxon>
        <taxon>Steroidobacter</taxon>
    </lineage>
</organism>
<dbReference type="NCBIfam" id="NF001933">
    <property type="entry name" value="PRK00711.1"/>
    <property type="match status" value="1"/>
</dbReference>
<dbReference type="SUPFAM" id="SSF51905">
    <property type="entry name" value="FAD/NAD(P)-binding domain"/>
    <property type="match status" value="1"/>
</dbReference>
<protein>
    <submittedName>
        <fullName evidence="4">D-amino acid dehydrogenase</fullName>
        <ecNumber evidence="4">1.4.99.-</ecNumber>
    </submittedName>
</protein>
<evidence type="ECO:0000313" key="5">
    <source>
        <dbReference type="Proteomes" id="UP001595904"/>
    </source>
</evidence>
<dbReference type="InterPro" id="IPR036188">
    <property type="entry name" value="FAD/NAD-bd_sf"/>
</dbReference>
<evidence type="ECO:0000256" key="2">
    <source>
        <dbReference type="ARBA" id="ARBA00023002"/>
    </source>
</evidence>
<dbReference type="InterPro" id="IPR006076">
    <property type="entry name" value="FAD-dep_OxRdtase"/>
</dbReference>
<dbReference type="EMBL" id="JBHSDU010000003">
    <property type="protein sequence ID" value="MFC4309780.1"/>
    <property type="molecule type" value="Genomic_DNA"/>
</dbReference>
<comment type="similarity">
    <text evidence="1">Belongs to the DadA oxidoreductase family.</text>
</comment>
<keyword evidence="2 4" id="KW-0560">Oxidoreductase</keyword>
<evidence type="ECO:0000313" key="4">
    <source>
        <dbReference type="EMBL" id="MFC4309780.1"/>
    </source>
</evidence>
<evidence type="ECO:0000259" key="3">
    <source>
        <dbReference type="Pfam" id="PF01266"/>
    </source>
</evidence>
<dbReference type="GO" id="GO:0016491">
    <property type="term" value="F:oxidoreductase activity"/>
    <property type="evidence" value="ECO:0007669"/>
    <property type="project" value="UniProtKB-KW"/>
</dbReference>
<comment type="caution">
    <text evidence="4">The sequence shown here is derived from an EMBL/GenBank/DDBJ whole genome shotgun (WGS) entry which is preliminary data.</text>
</comment>
<dbReference type="EC" id="1.4.99.-" evidence="4"/>
<proteinExistence type="inferred from homology"/>